<dbReference type="PANTHER" id="PTHR10622:SF10">
    <property type="entry name" value="HET DOMAIN-CONTAINING PROTEIN"/>
    <property type="match status" value="1"/>
</dbReference>
<comment type="caution">
    <text evidence="3">The sequence shown here is derived from an EMBL/GenBank/DDBJ whole genome shotgun (WGS) entry which is preliminary data.</text>
</comment>
<feature type="region of interest" description="Disordered" evidence="1">
    <location>
        <begin position="971"/>
        <end position="995"/>
    </location>
</feature>
<feature type="compositionally biased region" description="Basic and acidic residues" evidence="1">
    <location>
        <begin position="1459"/>
        <end position="1468"/>
    </location>
</feature>
<sequence>MATISESISSRANALAKMTGNDFDVPMEMIQKHFKDIGDSPEKLRAALNLLFVPQFKPTFAAKPASGLARLEDIDFLGTRNPEQGQQPFRMFDIETGNLVSYPAIGERGQYCMLSHRWKGEELTLSYIKYAQREDFERSKDPNYKEKSGTRASNDMSLVLDQCLIDIANQMVVIKTLYDDKAVVTKGEFNVEKLLIQRLKSKALGESLGWAKKEKDRANSGLKFADMDSKIISNLINKARDGVDEKMKGLQSTGDSSSEATKTSTAHNQRIDEMVSDAKEKAEDATDKLGEFEKRYSKVQDDVEFFMQHNRLRDALDELVRRLQRWKSAIKVHNAIEEAKKIFKTRPFQNRERRYLWTDTCCIDKANFGELSESLSLMGDWYADADFCLVHLDTNFNESDAAKDWRLFLGRLPDLRKFPDMAEHVELLPEPLSEEEVKRLENVDELQDEEKSERMKAREEKGKALAAWKAEHLNDTKIISGIDEIELHEPEWSTRAWTLQELVMSKTTYYVNSEWTPLSRPAESLGFLYYLIPFIALYTEGAKSDGDRPTSSLSDALPLATILDEDTPHTMGGTLKGLVDGIQDTYTSLPWPPEVWARRKEIASKKAKQNERGLEETKRGEVGLGRAKRSEMVAMKAKQEASQIKKALQIATILDVLGFRFPADMNTETAVSEMARSVYLAAADLKNGESSLSEDGKKRFELLQRVMRHVPDTLAGPGDGQRGEEEERWEKKTQDEKNEEAAQDAINFLLRCLVEETKTLVMDDRKCLARFGKIDPLTSWQKGTRRNAFSAQSVMLISGDRTATKATDHAYGLIGVLGVQFPPFHAEGYAAALARLLDQVVIAHNDVSVFNWTGLDMGSPVRGRSLYPASHAAYSKGEDKGRSYNILLSTEIQGKMQDVMATYDNVINVLEKAIDFIKEKKRKNLPFDWIKKIIEVIKDSSFEIIQGELNSVRKIVGYILLNCDDLLRQPPPEDASAKDTKPSSEKGLAFSGLIKRPTLPSPTISLPSPTLSLPSFKVPGIAKKDEEPEKPSTSSKKGSRFGGFGKGIKTPSFGTSKQEPEPSAEVSPPPQSLPVETLSRTSTLVPERESDILSSDNPPDPTAQPWEHLNQDVKQYLDDFPTANKENKKRTQLSLPEDIEKIEHDFSKRPEADGNKSSEKVASEIRPGPDVDEGTISPNPIIVNNSGIESLFDVQRVIVTMLDPEKLRRQVARAAGPRDKISGWCSISTGFARVVVGFSCQRRILEQELDVIQAVDTKVLKGEGLKRSRGLIGGLHLLKAGAPRTAVTEEDQGGDTKEHQGTDDKEAETVNEDKNNTKEELLVSRMIDFIQEPALELVAGEWVLARFSNVPGANWFLCHLELGAGPGQYYGHRIASSEIDFSNASPEDGLVNAWQTYMDRKKRKLCKILGEYLRSRESAKQGDERLKEGMSFTMQGVAGLKARAGYGEGSPVPDTPATEAEKDLKGEDGVESGNDSDGDDDFWDDMIDKGKAAAMAFGDYTYNAAVEKFFEMHAHHLEKTLAASVLKRTPKKLRTAVENINDNKSFLPTMFKSHTRVHMF</sequence>
<feature type="region of interest" description="Disordered" evidence="1">
    <location>
        <begin position="245"/>
        <end position="269"/>
    </location>
</feature>
<feature type="compositionally biased region" description="Polar residues" evidence="1">
    <location>
        <begin position="250"/>
        <end position="268"/>
    </location>
</feature>
<feature type="region of interest" description="Disordered" evidence="1">
    <location>
        <begin position="1284"/>
        <end position="1311"/>
    </location>
</feature>
<gene>
    <name evidence="3" type="ORF">B0I35DRAFT_467806</name>
</gene>
<feature type="compositionally biased region" description="Basic and acidic residues" evidence="1">
    <location>
        <begin position="1294"/>
        <end position="1311"/>
    </location>
</feature>
<name>A0A8K0SZR0_9HYPO</name>
<feature type="compositionally biased region" description="Basic and acidic residues" evidence="1">
    <location>
        <begin position="975"/>
        <end position="984"/>
    </location>
</feature>
<evidence type="ECO:0000259" key="2">
    <source>
        <dbReference type="Pfam" id="PF06985"/>
    </source>
</evidence>
<organism evidence="3 4">
    <name type="scientific">Stachybotrys elegans</name>
    <dbReference type="NCBI Taxonomy" id="80388"/>
    <lineage>
        <taxon>Eukaryota</taxon>
        <taxon>Fungi</taxon>
        <taxon>Dikarya</taxon>
        <taxon>Ascomycota</taxon>
        <taxon>Pezizomycotina</taxon>
        <taxon>Sordariomycetes</taxon>
        <taxon>Hypocreomycetidae</taxon>
        <taxon>Hypocreales</taxon>
        <taxon>Stachybotryaceae</taxon>
        <taxon>Stachybotrys</taxon>
    </lineage>
</organism>
<protein>
    <recommendedName>
        <fullName evidence="2">Heterokaryon incompatibility domain-containing protein</fullName>
    </recommendedName>
</protein>
<feature type="region of interest" description="Disordered" evidence="1">
    <location>
        <begin position="711"/>
        <end position="739"/>
    </location>
</feature>
<feature type="region of interest" description="Disordered" evidence="1">
    <location>
        <begin position="1443"/>
        <end position="1481"/>
    </location>
</feature>
<evidence type="ECO:0000313" key="3">
    <source>
        <dbReference type="EMBL" id="KAH7322661.1"/>
    </source>
</evidence>
<dbReference type="InterPro" id="IPR010730">
    <property type="entry name" value="HET"/>
</dbReference>
<proteinExistence type="predicted"/>
<dbReference type="PANTHER" id="PTHR10622">
    <property type="entry name" value="HET DOMAIN-CONTAINING PROTEIN"/>
    <property type="match status" value="1"/>
</dbReference>
<dbReference type="Proteomes" id="UP000813444">
    <property type="component" value="Unassembled WGS sequence"/>
</dbReference>
<dbReference type="Pfam" id="PF06985">
    <property type="entry name" value="HET"/>
    <property type="match status" value="1"/>
</dbReference>
<keyword evidence="4" id="KW-1185">Reference proteome</keyword>
<dbReference type="OrthoDB" id="674604at2759"/>
<accession>A0A8K0SZR0</accession>
<feature type="region of interest" description="Disordered" evidence="1">
    <location>
        <begin position="1145"/>
        <end position="1177"/>
    </location>
</feature>
<dbReference type="EMBL" id="JAGPNK010000004">
    <property type="protein sequence ID" value="KAH7322661.1"/>
    <property type="molecule type" value="Genomic_DNA"/>
</dbReference>
<feature type="region of interest" description="Disordered" evidence="1">
    <location>
        <begin position="1021"/>
        <end position="1106"/>
    </location>
</feature>
<feature type="compositionally biased region" description="Basic and acidic residues" evidence="1">
    <location>
        <begin position="1145"/>
        <end position="1169"/>
    </location>
</feature>
<reference evidence="3" key="1">
    <citation type="journal article" date="2021" name="Nat. Commun.">
        <title>Genetic determinants of endophytism in the Arabidopsis root mycobiome.</title>
        <authorList>
            <person name="Mesny F."/>
            <person name="Miyauchi S."/>
            <person name="Thiergart T."/>
            <person name="Pickel B."/>
            <person name="Atanasova L."/>
            <person name="Karlsson M."/>
            <person name="Huettel B."/>
            <person name="Barry K.W."/>
            <person name="Haridas S."/>
            <person name="Chen C."/>
            <person name="Bauer D."/>
            <person name="Andreopoulos W."/>
            <person name="Pangilinan J."/>
            <person name="LaButti K."/>
            <person name="Riley R."/>
            <person name="Lipzen A."/>
            <person name="Clum A."/>
            <person name="Drula E."/>
            <person name="Henrissat B."/>
            <person name="Kohler A."/>
            <person name="Grigoriev I.V."/>
            <person name="Martin F.M."/>
            <person name="Hacquard S."/>
        </authorList>
    </citation>
    <scope>NUCLEOTIDE SEQUENCE</scope>
    <source>
        <strain evidence="3">MPI-CAGE-CH-0235</strain>
    </source>
</reference>
<evidence type="ECO:0000256" key="1">
    <source>
        <dbReference type="SAM" id="MobiDB-lite"/>
    </source>
</evidence>
<feature type="compositionally biased region" description="Basic and acidic residues" evidence="1">
    <location>
        <begin position="721"/>
        <end position="739"/>
    </location>
</feature>
<feature type="domain" description="Heterokaryon incompatibility" evidence="2">
    <location>
        <begin position="327"/>
        <end position="501"/>
    </location>
</feature>
<evidence type="ECO:0000313" key="4">
    <source>
        <dbReference type="Proteomes" id="UP000813444"/>
    </source>
</evidence>